<evidence type="ECO:0000313" key="1">
    <source>
        <dbReference type="EMBL" id="KUM79478.1"/>
    </source>
</evidence>
<keyword evidence="2" id="KW-1185">Reference proteome</keyword>
<comment type="caution">
    <text evidence="1">The sequence shown here is derived from an EMBL/GenBank/DDBJ whole genome shotgun (WGS) entry which is preliminary data.</text>
</comment>
<sequence length="82" mass="8155">MRERAPGAPASDWDLFTTAPPTAACLSGELTAGAATPAAPAHAEIHVDLLGGTLYTAANGAIHVGADGADLLRLPNVLSPVV</sequence>
<dbReference type="Proteomes" id="UP000054024">
    <property type="component" value="Unassembled WGS sequence"/>
</dbReference>
<proteinExistence type="predicted"/>
<dbReference type="AlphaFoldDB" id="A0A117PGX9"/>
<evidence type="ECO:0000313" key="2">
    <source>
        <dbReference type="Proteomes" id="UP000054024"/>
    </source>
</evidence>
<gene>
    <name evidence="1" type="ORF">AQI70_08880</name>
</gene>
<reference evidence="1 2" key="1">
    <citation type="submission" date="2015-10" db="EMBL/GenBank/DDBJ databases">
        <title>Draft genome sequence of Streptomyces curacoi DSM 40107, type strain for the species Streptomyces curacoi.</title>
        <authorList>
            <person name="Ruckert C."/>
            <person name="Winkler A."/>
            <person name="Kalinowski J."/>
            <person name="Kampfer P."/>
            <person name="Glaeser S."/>
        </authorList>
    </citation>
    <scope>NUCLEOTIDE SEQUENCE [LARGE SCALE GENOMIC DNA]</scope>
    <source>
        <strain evidence="1 2">DSM 40107</strain>
    </source>
</reference>
<name>A0A117PGX9_9ACTN</name>
<dbReference type="EMBL" id="LMWJ01000005">
    <property type="protein sequence ID" value="KUM79478.1"/>
    <property type="molecule type" value="Genomic_DNA"/>
</dbReference>
<protein>
    <submittedName>
        <fullName evidence="1">Uncharacterized protein</fullName>
    </submittedName>
</protein>
<organism evidence="1 2">
    <name type="scientific">Streptomyces curacoi</name>
    <dbReference type="NCBI Taxonomy" id="146536"/>
    <lineage>
        <taxon>Bacteria</taxon>
        <taxon>Bacillati</taxon>
        <taxon>Actinomycetota</taxon>
        <taxon>Actinomycetes</taxon>
        <taxon>Kitasatosporales</taxon>
        <taxon>Streptomycetaceae</taxon>
        <taxon>Streptomyces</taxon>
    </lineage>
</organism>
<accession>A0A117PGX9</accession>
<dbReference type="STRING" id="146536.AQI70_08880"/>